<evidence type="ECO:0008006" key="5">
    <source>
        <dbReference type="Google" id="ProtNLM"/>
    </source>
</evidence>
<sequence>MGITLGLLVSSLIVIHARPQDTQQERDETLVLLIIDGVFYTAGYFFLINCVLGLIITWMDPTTSNPKTSRYARFFRCLHLGILGGAVLVIWGGITVATVNFNPQTAEEGQKVLNQLDKSKKLRTLGTSLVLVTVVTLLLNIAVRLVRNPTRQATYLLVVTFFLTLRTSLSYYFIYGTSGIADDVHLYGLGVAPELPVLILLCIPPFVAWFKPAVAQSFASVLPQRWRRRFEFLSGGRREGTFPEPQVEYVEAKRSLEA</sequence>
<keyword evidence="1" id="KW-1133">Transmembrane helix</keyword>
<reference evidence="3 4" key="1">
    <citation type="submission" date="2009-08" db="EMBL/GenBank/DDBJ databases">
        <title>The Genome Sequence of Spizellomyces punctatus strain DAOM BR117.</title>
        <authorList>
            <consortium name="The Broad Institute Genome Sequencing Platform"/>
            <person name="Russ C."/>
            <person name="Cuomo C."/>
            <person name="Shea T."/>
            <person name="Young S.K."/>
            <person name="Zeng Q."/>
            <person name="Koehrsen M."/>
            <person name="Haas B."/>
            <person name="Borodovsky M."/>
            <person name="Guigo R."/>
            <person name="Alvarado L."/>
            <person name="Berlin A."/>
            <person name="Bochicchio J."/>
            <person name="Borenstein D."/>
            <person name="Chapman S."/>
            <person name="Chen Z."/>
            <person name="Engels R."/>
            <person name="Freedman E."/>
            <person name="Gellesch M."/>
            <person name="Goldberg J."/>
            <person name="Griggs A."/>
            <person name="Gujja S."/>
            <person name="Heiman D."/>
            <person name="Hepburn T."/>
            <person name="Howarth C."/>
            <person name="Jen D."/>
            <person name="Larson L."/>
            <person name="Lewis B."/>
            <person name="Mehta T."/>
            <person name="Park D."/>
            <person name="Pearson M."/>
            <person name="Roberts A."/>
            <person name="Saif S."/>
            <person name="Shenoy N."/>
            <person name="Sisk P."/>
            <person name="Stolte C."/>
            <person name="Sykes S."/>
            <person name="Thomson T."/>
            <person name="Walk T."/>
            <person name="White J."/>
            <person name="Yandava C."/>
            <person name="Burger G."/>
            <person name="Gray M.W."/>
            <person name="Holland P.W.H."/>
            <person name="King N."/>
            <person name="Lang F.B.F."/>
            <person name="Roger A.J."/>
            <person name="Ruiz-Trillo I."/>
            <person name="Lander E."/>
            <person name="Nusbaum C."/>
        </authorList>
    </citation>
    <scope>NUCLEOTIDE SEQUENCE [LARGE SCALE GENOMIC DNA]</scope>
    <source>
        <strain evidence="3 4">DAOM BR117</strain>
    </source>
</reference>
<accession>A0A0L0H5N7</accession>
<feature type="signal peptide" evidence="2">
    <location>
        <begin position="1"/>
        <end position="19"/>
    </location>
</feature>
<dbReference type="VEuPathDB" id="FungiDB:SPPG_09563"/>
<dbReference type="InParanoid" id="A0A0L0H5N7"/>
<feature type="transmembrane region" description="Helical" evidence="1">
    <location>
        <begin position="122"/>
        <end position="143"/>
    </location>
</feature>
<keyword evidence="4" id="KW-1185">Reference proteome</keyword>
<keyword evidence="2" id="KW-0732">Signal</keyword>
<gene>
    <name evidence="3" type="ORF">SPPG_09563</name>
</gene>
<dbReference type="EMBL" id="KQ257472">
    <property type="protein sequence ID" value="KNC96028.1"/>
    <property type="molecule type" value="Genomic_DNA"/>
</dbReference>
<feature type="transmembrane region" description="Helical" evidence="1">
    <location>
        <begin position="29"/>
        <end position="56"/>
    </location>
</feature>
<name>A0A0L0H5N7_SPIPD</name>
<dbReference type="Proteomes" id="UP000053201">
    <property type="component" value="Unassembled WGS sequence"/>
</dbReference>
<feature type="transmembrane region" description="Helical" evidence="1">
    <location>
        <begin position="195"/>
        <end position="219"/>
    </location>
</feature>
<organism evidence="3 4">
    <name type="scientific">Spizellomyces punctatus (strain DAOM BR117)</name>
    <dbReference type="NCBI Taxonomy" id="645134"/>
    <lineage>
        <taxon>Eukaryota</taxon>
        <taxon>Fungi</taxon>
        <taxon>Fungi incertae sedis</taxon>
        <taxon>Chytridiomycota</taxon>
        <taxon>Chytridiomycota incertae sedis</taxon>
        <taxon>Chytridiomycetes</taxon>
        <taxon>Spizellomycetales</taxon>
        <taxon>Spizellomycetaceae</taxon>
        <taxon>Spizellomyces</taxon>
    </lineage>
</organism>
<proteinExistence type="predicted"/>
<dbReference type="OrthoDB" id="2116857at2759"/>
<evidence type="ECO:0000256" key="2">
    <source>
        <dbReference type="SAM" id="SignalP"/>
    </source>
</evidence>
<keyword evidence="1" id="KW-0472">Membrane</keyword>
<feature type="transmembrane region" description="Helical" evidence="1">
    <location>
        <begin position="77"/>
        <end position="102"/>
    </location>
</feature>
<evidence type="ECO:0000256" key="1">
    <source>
        <dbReference type="SAM" id="Phobius"/>
    </source>
</evidence>
<dbReference type="AlphaFoldDB" id="A0A0L0H5N7"/>
<feature type="transmembrane region" description="Helical" evidence="1">
    <location>
        <begin position="155"/>
        <end position="175"/>
    </location>
</feature>
<evidence type="ECO:0000313" key="3">
    <source>
        <dbReference type="EMBL" id="KNC96028.1"/>
    </source>
</evidence>
<evidence type="ECO:0000313" key="4">
    <source>
        <dbReference type="Proteomes" id="UP000053201"/>
    </source>
</evidence>
<dbReference type="GeneID" id="27692688"/>
<dbReference type="RefSeq" id="XP_016604068.1">
    <property type="nucleotide sequence ID" value="XM_016757739.1"/>
</dbReference>
<feature type="chain" id="PRO_5005539469" description="THH1/TOM1/TOM3 domain-containing protein" evidence="2">
    <location>
        <begin position="20"/>
        <end position="258"/>
    </location>
</feature>
<keyword evidence="1" id="KW-0812">Transmembrane</keyword>
<protein>
    <recommendedName>
        <fullName evidence="5">THH1/TOM1/TOM3 domain-containing protein</fullName>
    </recommendedName>
</protein>